<dbReference type="Proteomes" id="UP000799439">
    <property type="component" value="Unassembled WGS sequence"/>
</dbReference>
<protein>
    <submittedName>
        <fullName evidence="11">Cloroperoxidase</fullName>
    </submittedName>
</protein>
<comment type="similarity">
    <text evidence="7">Belongs to the chloroperoxidase family.</text>
</comment>
<comment type="cofactor">
    <cofactor evidence="1">
        <name>heme b</name>
        <dbReference type="ChEBI" id="CHEBI:60344"/>
    </cofactor>
</comment>
<evidence type="ECO:0000259" key="10">
    <source>
        <dbReference type="PROSITE" id="PS51405"/>
    </source>
</evidence>
<evidence type="ECO:0000256" key="2">
    <source>
        <dbReference type="ARBA" id="ARBA00022559"/>
    </source>
</evidence>
<dbReference type="PROSITE" id="PS51405">
    <property type="entry name" value="HEME_HALOPEROXIDASE"/>
    <property type="match status" value="1"/>
</dbReference>
<accession>A0A9P4MJ12</accession>
<dbReference type="PANTHER" id="PTHR33577:SF15">
    <property type="entry name" value="HEME HALOPEROXIDASE FAMILY PROFILE DOMAIN-CONTAINING PROTEIN"/>
    <property type="match status" value="1"/>
</dbReference>
<evidence type="ECO:0000256" key="1">
    <source>
        <dbReference type="ARBA" id="ARBA00001970"/>
    </source>
</evidence>
<feature type="chain" id="PRO_5040267288" evidence="9">
    <location>
        <begin position="17"/>
        <end position="413"/>
    </location>
</feature>
<dbReference type="PANTHER" id="PTHR33577">
    <property type="entry name" value="STERIGMATOCYSTIN BIOSYNTHESIS PEROXIDASE STCC-RELATED"/>
    <property type="match status" value="1"/>
</dbReference>
<keyword evidence="6" id="KW-0408">Iron</keyword>
<evidence type="ECO:0000313" key="11">
    <source>
        <dbReference type="EMBL" id="KAF2151619.1"/>
    </source>
</evidence>
<evidence type="ECO:0000256" key="4">
    <source>
        <dbReference type="ARBA" id="ARBA00022723"/>
    </source>
</evidence>
<feature type="region of interest" description="Disordered" evidence="8">
    <location>
        <begin position="33"/>
        <end position="61"/>
    </location>
</feature>
<feature type="domain" description="Heme haloperoxidase family profile" evidence="10">
    <location>
        <begin position="89"/>
        <end position="321"/>
    </location>
</feature>
<dbReference type="SUPFAM" id="SSF47571">
    <property type="entry name" value="Cloroperoxidase"/>
    <property type="match status" value="1"/>
</dbReference>
<dbReference type="EMBL" id="ML996087">
    <property type="protein sequence ID" value="KAF2151619.1"/>
    <property type="molecule type" value="Genomic_DNA"/>
</dbReference>
<dbReference type="InterPro" id="IPR036851">
    <property type="entry name" value="Chloroperoxidase-like_sf"/>
</dbReference>
<keyword evidence="5" id="KW-0560">Oxidoreductase</keyword>
<name>A0A9P4MJ12_9PEZI</name>
<evidence type="ECO:0000256" key="7">
    <source>
        <dbReference type="ARBA" id="ARBA00025795"/>
    </source>
</evidence>
<evidence type="ECO:0000256" key="9">
    <source>
        <dbReference type="SAM" id="SignalP"/>
    </source>
</evidence>
<dbReference type="GO" id="GO:0046872">
    <property type="term" value="F:metal ion binding"/>
    <property type="evidence" value="ECO:0007669"/>
    <property type="project" value="UniProtKB-KW"/>
</dbReference>
<dbReference type="OrthoDB" id="407298at2759"/>
<evidence type="ECO:0000256" key="5">
    <source>
        <dbReference type="ARBA" id="ARBA00023002"/>
    </source>
</evidence>
<dbReference type="GO" id="GO:0004601">
    <property type="term" value="F:peroxidase activity"/>
    <property type="evidence" value="ECO:0007669"/>
    <property type="project" value="UniProtKB-KW"/>
</dbReference>
<dbReference type="AlphaFoldDB" id="A0A9P4MJ12"/>
<dbReference type="InterPro" id="IPR000028">
    <property type="entry name" value="Chloroperoxidase"/>
</dbReference>
<keyword evidence="12" id="KW-1185">Reference proteome</keyword>
<keyword evidence="3" id="KW-0349">Heme</keyword>
<evidence type="ECO:0000313" key="12">
    <source>
        <dbReference type="Proteomes" id="UP000799439"/>
    </source>
</evidence>
<keyword evidence="4" id="KW-0479">Metal-binding</keyword>
<evidence type="ECO:0000256" key="8">
    <source>
        <dbReference type="SAM" id="MobiDB-lite"/>
    </source>
</evidence>
<keyword evidence="2" id="KW-0575">Peroxidase</keyword>
<dbReference type="Pfam" id="PF01328">
    <property type="entry name" value="Peroxidase_2"/>
    <property type="match status" value="1"/>
</dbReference>
<feature type="signal peptide" evidence="9">
    <location>
        <begin position="1"/>
        <end position="16"/>
    </location>
</feature>
<evidence type="ECO:0000256" key="6">
    <source>
        <dbReference type="ARBA" id="ARBA00023004"/>
    </source>
</evidence>
<keyword evidence="9" id="KW-0732">Signal</keyword>
<dbReference type="Gene3D" id="1.10.489.10">
    <property type="entry name" value="Chloroperoxidase-like"/>
    <property type="match status" value="1"/>
</dbReference>
<sequence length="413" mass="44158">MLRLLISMSLAGYGAPFPFIASLPDVTNKHLLTRQQSGGGQPGGPLTCPFNPNHEWPTPSNSKFPYNGAINGIPGRGVGGYQVPSPGDDAHKFIAPRSTDIRGPCPGLNAAANHGFLARDGITNYTELVDGVQNGYDLANFLAVFSVIIADGDIATKKLSIGCDATTRTSISPLLTGSEPGLDGHNKFEADASLTRNDYFLAGGDNYNFNGTLFGMMTQTTGGVFDLKGFTEYRYQRYQQSRVENSQFFFGPLGLFQYGAASFVYELMPNGNDEYTPNLQNTASFFGAKQQSDGTWTHVPEQIPANWTNRVQPYTLLDVTAQIAAQYGAHPVGIGGNANGNFIGLDFPPYINKGSLTTLSPSGLACLLYQFISVPIPSSFNGFVTPTVEALEFVLTAIGGAAFKNLGCPLPVT</sequence>
<organism evidence="11 12">
    <name type="scientific">Myriangium duriaei CBS 260.36</name>
    <dbReference type="NCBI Taxonomy" id="1168546"/>
    <lineage>
        <taxon>Eukaryota</taxon>
        <taxon>Fungi</taxon>
        <taxon>Dikarya</taxon>
        <taxon>Ascomycota</taxon>
        <taxon>Pezizomycotina</taxon>
        <taxon>Dothideomycetes</taxon>
        <taxon>Dothideomycetidae</taxon>
        <taxon>Myriangiales</taxon>
        <taxon>Myriangiaceae</taxon>
        <taxon>Myriangium</taxon>
    </lineage>
</organism>
<evidence type="ECO:0000256" key="3">
    <source>
        <dbReference type="ARBA" id="ARBA00022617"/>
    </source>
</evidence>
<reference evidence="11" key="1">
    <citation type="journal article" date="2020" name="Stud. Mycol.">
        <title>101 Dothideomycetes genomes: a test case for predicting lifestyles and emergence of pathogens.</title>
        <authorList>
            <person name="Haridas S."/>
            <person name="Albert R."/>
            <person name="Binder M."/>
            <person name="Bloem J."/>
            <person name="Labutti K."/>
            <person name="Salamov A."/>
            <person name="Andreopoulos B."/>
            <person name="Baker S."/>
            <person name="Barry K."/>
            <person name="Bills G."/>
            <person name="Bluhm B."/>
            <person name="Cannon C."/>
            <person name="Castanera R."/>
            <person name="Culley D."/>
            <person name="Daum C."/>
            <person name="Ezra D."/>
            <person name="Gonzalez J."/>
            <person name="Henrissat B."/>
            <person name="Kuo A."/>
            <person name="Liang C."/>
            <person name="Lipzen A."/>
            <person name="Lutzoni F."/>
            <person name="Magnuson J."/>
            <person name="Mondo S."/>
            <person name="Nolan M."/>
            <person name="Ohm R."/>
            <person name="Pangilinan J."/>
            <person name="Park H.-J."/>
            <person name="Ramirez L."/>
            <person name="Alfaro M."/>
            <person name="Sun H."/>
            <person name="Tritt A."/>
            <person name="Yoshinaga Y."/>
            <person name="Zwiers L.-H."/>
            <person name="Turgeon B."/>
            <person name="Goodwin S."/>
            <person name="Spatafora J."/>
            <person name="Crous P."/>
            <person name="Grigoriev I."/>
        </authorList>
    </citation>
    <scope>NUCLEOTIDE SEQUENCE</scope>
    <source>
        <strain evidence="11">CBS 260.36</strain>
    </source>
</reference>
<gene>
    <name evidence="11" type="ORF">K461DRAFT_328172</name>
</gene>
<proteinExistence type="inferred from homology"/>
<comment type="caution">
    <text evidence="11">The sequence shown here is derived from an EMBL/GenBank/DDBJ whole genome shotgun (WGS) entry which is preliminary data.</text>
</comment>